<dbReference type="AlphaFoldDB" id="A0A381UKK4"/>
<comment type="similarity">
    <text evidence="1">Belongs to the ETF alpha-subunit/FixB family.</text>
</comment>
<dbReference type="GO" id="GO:0009055">
    <property type="term" value="F:electron transfer activity"/>
    <property type="evidence" value="ECO:0007669"/>
    <property type="project" value="InterPro"/>
</dbReference>
<keyword evidence="3" id="KW-0285">Flavoprotein</keyword>
<dbReference type="InterPro" id="IPR014731">
    <property type="entry name" value="ETF_asu_C"/>
</dbReference>
<dbReference type="PANTHER" id="PTHR43153">
    <property type="entry name" value="ELECTRON TRANSFER FLAVOPROTEIN ALPHA"/>
    <property type="match status" value="1"/>
</dbReference>
<evidence type="ECO:0000256" key="2">
    <source>
        <dbReference type="ARBA" id="ARBA00022448"/>
    </source>
</evidence>
<dbReference type="Pfam" id="PF01012">
    <property type="entry name" value="ETF"/>
    <property type="match status" value="1"/>
</dbReference>
<name>A0A381UKK4_9ZZZZ</name>
<dbReference type="Gene3D" id="3.40.50.1220">
    <property type="entry name" value="TPP-binding domain"/>
    <property type="match status" value="1"/>
</dbReference>
<keyword evidence="2" id="KW-0813">Transport</keyword>
<dbReference type="FunFam" id="3.40.50.1220:FF:000004">
    <property type="entry name" value="Electron transfer flavoprotein"/>
    <property type="match status" value="1"/>
</dbReference>
<evidence type="ECO:0000259" key="4">
    <source>
        <dbReference type="SMART" id="SM00893"/>
    </source>
</evidence>
<dbReference type="PIRSF" id="PIRSF000089">
    <property type="entry name" value="Electra_flavoP_a"/>
    <property type="match status" value="1"/>
</dbReference>
<gene>
    <name evidence="5" type="ORF">METZ01_LOCUS81514</name>
</gene>
<dbReference type="InterPro" id="IPR014729">
    <property type="entry name" value="Rossmann-like_a/b/a_fold"/>
</dbReference>
<dbReference type="GO" id="GO:0033539">
    <property type="term" value="P:fatty acid beta-oxidation using acyl-CoA dehydrogenase"/>
    <property type="evidence" value="ECO:0007669"/>
    <property type="project" value="TreeGrafter"/>
</dbReference>
<dbReference type="SUPFAM" id="SSF52467">
    <property type="entry name" value="DHS-like NAD/FAD-binding domain"/>
    <property type="match status" value="1"/>
</dbReference>
<dbReference type="PANTHER" id="PTHR43153:SF1">
    <property type="entry name" value="ELECTRON TRANSFER FLAVOPROTEIN SUBUNIT ALPHA, MITOCHONDRIAL"/>
    <property type="match status" value="1"/>
</dbReference>
<protein>
    <recommendedName>
        <fullName evidence="4">Electron transfer flavoprotein alpha/beta-subunit N-terminal domain-containing protein</fullName>
    </recommendedName>
</protein>
<dbReference type="GO" id="GO:0050660">
    <property type="term" value="F:flavin adenine dinucleotide binding"/>
    <property type="evidence" value="ECO:0007669"/>
    <property type="project" value="InterPro"/>
</dbReference>
<dbReference type="EMBL" id="UINC01006623">
    <property type="protein sequence ID" value="SVA28660.1"/>
    <property type="molecule type" value="Genomic_DNA"/>
</dbReference>
<dbReference type="Pfam" id="PF00766">
    <property type="entry name" value="ETF_alpha"/>
    <property type="match status" value="1"/>
</dbReference>
<organism evidence="5">
    <name type="scientific">marine metagenome</name>
    <dbReference type="NCBI Taxonomy" id="408172"/>
    <lineage>
        <taxon>unclassified sequences</taxon>
        <taxon>metagenomes</taxon>
        <taxon>ecological metagenomes</taxon>
    </lineage>
</organism>
<evidence type="ECO:0000256" key="3">
    <source>
        <dbReference type="ARBA" id="ARBA00022630"/>
    </source>
</evidence>
<dbReference type="InterPro" id="IPR029035">
    <property type="entry name" value="DHS-like_NAD/FAD-binding_dom"/>
</dbReference>
<dbReference type="Gene3D" id="3.40.50.620">
    <property type="entry name" value="HUPs"/>
    <property type="match status" value="1"/>
</dbReference>
<accession>A0A381UKK4</accession>
<dbReference type="SUPFAM" id="SSF52402">
    <property type="entry name" value="Adenine nucleotide alpha hydrolases-like"/>
    <property type="match status" value="1"/>
</dbReference>
<dbReference type="InterPro" id="IPR001308">
    <property type="entry name" value="ETF_a/FixB"/>
</dbReference>
<reference evidence="5" key="1">
    <citation type="submission" date="2018-05" db="EMBL/GenBank/DDBJ databases">
        <authorList>
            <person name="Lanie J.A."/>
            <person name="Ng W.-L."/>
            <person name="Kazmierczak K.M."/>
            <person name="Andrzejewski T.M."/>
            <person name="Davidsen T.M."/>
            <person name="Wayne K.J."/>
            <person name="Tettelin H."/>
            <person name="Glass J.I."/>
            <person name="Rusch D."/>
            <person name="Podicherti R."/>
            <person name="Tsui H.-C.T."/>
            <person name="Winkler M.E."/>
        </authorList>
    </citation>
    <scope>NUCLEOTIDE SEQUENCE</scope>
</reference>
<proteinExistence type="inferred from homology"/>
<evidence type="ECO:0000256" key="1">
    <source>
        <dbReference type="ARBA" id="ARBA00005817"/>
    </source>
</evidence>
<evidence type="ECO:0000313" key="5">
    <source>
        <dbReference type="EMBL" id="SVA28660.1"/>
    </source>
</evidence>
<dbReference type="SMART" id="SM00893">
    <property type="entry name" value="ETF"/>
    <property type="match status" value="1"/>
</dbReference>
<dbReference type="InterPro" id="IPR014730">
    <property type="entry name" value="ETF_a/b_N"/>
</dbReference>
<feature type="domain" description="Electron transfer flavoprotein alpha/beta-subunit N-terminal" evidence="4">
    <location>
        <begin position="3"/>
        <end position="188"/>
    </location>
</feature>
<sequence length="317" mass="33927">MDILVVLEDNHGSLHRMSKEAVAGAQKMGGTVTALAIGGNAEALAGELSDIDLTEVITVNHGLVSSYNADGYSEVVKQVIESESYLSIVAGHTYQTRDYMPRLSAKRGIPFIPDIISFDADGFVKQVLNAKLNAIVSTSVETFILSFQSAAFSDEDLIPGSCASRPFEVNLDASMVRSETEEPFQEDAGDVDLESAELIISIGRGIEKEENIPMVFELAEALGAEVSASRPVVDSGWIESFRQVGSSGQTVAPKLYFSLGISGAIQHVVGMKGSKNILSINKDPDAPIFEIGDYAVVGDLLEIIPKLIEALQTEKNS</sequence>